<dbReference type="Gene3D" id="3.40.630.30">
    <property type="match status" value="1"/>
</dbReference>
<evidence type="ECO:0000256" key="1">
    <source>
        <dbReference type="ARBA" id="ARBA00022679"/>
    </source>
</evidence>
<comment type="similarity">
    <text evidence="3">Belongs to the acetyltransferase family. RimJ subfamily.</text>
</comment>
<protein>
    <submittedName>
        <fullName evidence="5">Unannotated protein</fullName>
    </submittedName>
</protein>
<dbReference type="GO" id="GO:0008999">
    <property type="term" value="F:protein-N-terminal-alanine acetyltransferase activity"/>
    <property type="evidence" value="ECO:0007669"/>
    <property type="project" value="TreeGrafter"/>
</dbReference>
<dbReference type="EMBL" id="CAEZSR010000040">
    <property type="protein sequence ID" value="CAB4555526.1"/>
    <property type="molecule type" value="Genomic_DNA"/>
</dbReference>
<dbReference type="AlphaFoldDB" id="A0A6J6CWM5"/>
<reference evidence="5" key="1">
    <citation type="submission" date="2020-05" db="EMBL/GenBank/DDBJ databases">
        <authorList>
            <person name="Chiriac C."/>
            <person name="Salcher M."/>
            <person name="Ghai R."/>
            <person name="Kavagutti S V."/>
        </authorList>
    </citation>
    <scope>NUCLEOTIDE SEQUENCE</scope>
</reference>
<evidence type="ECO:0000259" key="4">
    <source>
        <dbReference type="PROSITE" id="PS51186"/>
    </source>
</evidence>
<keyword evidence="2" id="KW-0012">Acyltransferase</keyword>
<organism evidence="5">
    <name type="scientific">freshwater metagenome</name>
    <dbReference type="NCBI Taxonomy" id="449393"/>
    <lineage>
        <taxon>unclassified sequences</taxon>
        <taxon>metagenomes</taxon>
        <taxon>ecological metagenomes</taxon>
    </lineage>
</organism>
<feature type="domain" description="N-acetyltransferase" evidence="4">
    <location>
        <begin position="25"/>
        <end position="197"/>
    </location>
</feature>
<dbReference type="GO" id="GO:0005737">
    <property type="term" value="C:cytoplasm"/>
    <property type="evidence" value="ECO:0007669"/>
    <property type="project" value="TreeGrafter"/>
</dbReference>
<dbReference type="SUPFAM" id="SSF55729">
    <property type="entry name" value="Acyl-CoA N-acyltransferases (Nat)"/>
    <property type="match status" value="1"/>
</dbReference>
<dbReference type="PANTHER" id="PTHR43792:SF8">
    <property type="entry name" value="[RIBOSOMAL PROTEIN US5]-ALANINE N-ACETYLTRANSFERASE"/>
    <property type="match status" value="1"/>
</dbReference>
<keyword evidence="1" id="KW-0808">Transferase</keyword>
<dbReference type="InterPro" id="IPR051531">
    <property type="entry name" value="N-acetyltransferase"/>
</dbReference>
<name>A0A6J6CWM5_9ZZZZ</name>
<evidence type="ECO:0000256" key="3">
    <source>
        <dbReference type="ARBA" id="ARBA00038502"/>
    </source>
</evidence>
<proteinExistence type="inferred from homology"/>
<evidence type="ECO:0000256" key="2">
    <source>
        <dbReference type="ARBA" id="ARBA00023315"/>
    </source>
</evidence>
<dbReference type="InterPro" id="IPR000182">
    <property type="entry name" value="GNAT_dom"/>
</dbReference>
<evidence type="ECO:0000313" key="5">
    <source>
        <dbReference type="EMBL" id="CAB4555526.1"/>
    </source>
</evidence>
<dbReference type="Pfam" id="PF13302">
    <property type="entry name" value="Acetyltransf_3"/>
    <property type="match status" value="1"/>
</dbReference>
<accession>A0A6J6CWM5</accession>
<dbReference type="InterPro" id="IPR016181">
    <property type="entry name" value="Acyl_CoA_acyltransferase"/>
</dbReference>
<dbReference type="PROSITE" id="PS51186">
    <property type="entry name" value="GNAT"/>
    <property type="match status" value="1"/>
</dbReference>
<gene>
    <name evidence="5" type="ORF">UFOPK1493_01378</name>
</gene>
<sequence>MSGSGAFGHPSMPSTGGIRLYGKRVMMRPLAPADFPQWSEVRLRNESWLLPWEPLRSSRVADPTRSRDAFSSRCAARDRERQAGTAYGFGVFVDNAFAGEVNVNNIIRGALQSGTIGYWIDRARAGHGYIAEGVAVVTRFAFEELHLHRLEICIVPRNTNSRRVMEKLQFREEGVALRYLEINGAWEDHMRFAITAEEWARRRQELTETWIS</sequence>
<dbReference type="PANTHER" id="PTHR43792">
    <property type="entry name" value="GNAT FAMILY, PUTATIVE (AFU_ORTHOLOGUE AFUA_3G00765)-RELATED-RELATED"/>
    <property type="match status" value="1"/>
</dbReference>